<accession>A0A2S3ZKZ8</accession>
<evidence type="ECO:0000313" key="3">
    <source>
        <dbReference type="Proteomes" id="UP000237340"/>
    </source>
</evidence>
<comment type="caution">
    <text evidence="2">The sequence shown here is derived from an EMBL/GenBank/DDBJ whole genome shotgun (WGS) entry which is preliminary data.</text>
</comment>
<dbReference type="EMBL" id="PPXD01000005">
    <property type="protein sequence ID" value="POH69008.1"/>
    <property type="molecule type" value="Genomic_DNA"/>
</dbReference>
<feature type="compositionally biased region" description="Polar residues" evidence="1">
    <location>
        <begin position="1"/>
        <end position="11"/>
    </location>
</feature>
<proteinExistence type="predicted"/>
<sequence>MVTVGNPTDTPHGNADAAGPDSARIPQDEQDEARTSSQAAQDQKIEKILVDAHRRDDEADIRDVESDKRAEAADLEAFLDTSEIYSGHGERRAAALDRSHAKSDRQSSADDRAELTKHKDTPNAD</sequence>
<evidence type="ECO:0000256" key="1">
    <source>
        <dbReference type="SAM" id="MobiDB-lite"/>
    </source>
</evidence>
<dbReference type="AlphaFoldDB" id="A0A2S3ZKZ8"/>
<protein>
    <submittedName>
        <fullName evidence="2">Uncharacterized protein</fullName>
    </submittedName>
</protein>
<name>A0A2S3ZKZ8_9MICO</name>
<feature type="region of interest" description="Disordered" evidence="1">
    <location>
        <begin position="1"/>
        <end position="70"/>
    </location>
</feature>
<gene>
    <name evidence="2" type="ORF">C3B61_03695</name>
</gene>
<evidence type="ECO:0000313" key="2">
    <source>
        <dbReference type="EMBL" id="POH69008.1"/>
    </source>
</evidence>
<feature type="region of interest" description="Disordered" evidence="1">
    <location>
        <begin position="90"/>
        <end position="125"/>
    </location>
</feature>
<feature type="compositionally biased region" description="Basic and acidic residues" evidence="1">
    <location>
        <begin position="43"/>
        <end position="70"/>
    </location>
</feature>
<reference evidence="2 3" key="1">
    <citation type="submission" date="2018-01" db="EMBL/GenBank/DDBJ databases">
        <title>Cryobacterium sp. nov., from glaciers in China.</title>
        <authorList>
            <person name="Liu Q."/>
            <person name="Xin Y.-H."/>
        </authorList>
    </citation>
    <scope>NUCLEOTIDE SEQUENCE [LARGE SCALE GENOMIC DNA]</scope>
    <source>
        <strain evidence="2 3">TMN-42</strain>
    </source>
</reference>
<dbReference type="Proteomes" id="UP000237340">
    <property type="component" value="Unassembled WGS sequence"/>
</dbReference>
<organism evidence="2 3">
    <name type="scientific">Cryobacterium zongtaii</name>
    <dbReference type="NCBI Taxonomy" id="1259217"/>
    <lineage>
        <taxon>Bacteria</taxon>
        <taxon>Bacillati</taxon>
        <taxon>Actinomycetota</taxon>
        <taxon>Actinomycetes</taxon>
        <taxon>Micrococcales</taxon>
        <taxon>Microbacteriaceae</taxon>
        <taxon>Cryobacterium</taxon>
    </lineage>
</organism>
<keyword evidence="3" id="KW-1185">Reference proteome</keyword>